<keyword evidence="5 9" id="KW-1133">Transmembrane helix</keyword>
<proteinExistence type="predicted"/>
<keyword evidence="6" id="KW-0406">Ion transport</keyword>
<dbReference type="EMBL" id="JAQMHB010000001">
    <property type="protein sequence ID" value="MDS9991197.1"/>
    <property type="molecule type" value="Genomic_DNA"/>
</dbReference>
<evidence type="ECO:0000256" key="5">
    <source>
        <dbReference type="ARBA" id="ARBA00022989"/>
    </source>
</evidence>
<evidence type="ECO:0000313" key="11">
    <source>
        <dbReference type="EMBL" id="MDS9991197.1"/>
    </source>
</evidence>
<evidence type="ECO:0000256" key="9">
    <source>
        <dbReference type="SAM" id="Phobius"/>
    </source>
</evidence>
<feature type="compositionally biased region" description="Basic residues" evidence="8">
    <location>
        <begin position="197"/>
        <end position="215"/>
    </location>
</feature>
<accession>A0ABU2I0F7</accession>
<dbReference type="Pfam" id="PF01545">
    <property type="entry name" value="Cation_efflux"/>
    <property type="match status" value="1"/>
</dbReference>
<dbReference type="Gene3D" id="1.20.1510.10">
    <property type="entry name" value="Cation efflux protein transmembrane domain"/>
    <property type="match status" value="1"/>
</dbReference>
<feature type="transmembrane region" description="Helical" evidence="9">
    <location>
        <begin position="269"/>
        <end position="287"/>
    </location>
</feature>
<comment type="subcellular location">
    <subcellularLocation>
        <location evidence="1">Membrane</location>
        <topology evidence="1">Multi-pass membrane protein</topology>
    </subcellularLocation>
</comment>
<evidence type="ECO:0000313" key="12">
    <source>
        <dbReference type="Proteomes" id="UP001260534"/>
    </source>
</evidence>
<evidence type="ECO:0000256" key="4">
    <source>
        <dbReference type="ARBA" id="ARBA00022906"/>
    </source>
</evidence>
<feature type="region of interest" description="Disordered" evidence="8">
    <location>
        <begin position="157"/>
        <end position="228"/>
    </location>
</feature>
<organism evidence="11 12">
    <name type="scientific">Xanthomonas hawaiiensis</name>
    <dbReference type="NCBI Taxonomy" id="3003247"/>
    <lineage>
        <taxon>Bacteria</taxon>
        <taxon>Pseudomonadati</taxon>
        <taxon>Pseudomonadota</taxon>
        <taxon>Gammaproteobacteria</taxon>
        <taxon>Lysobacterales</taxon>
        <taxon>Lysobacteraceae</taxon>
        <taxon>Xanthomonas</taxon>
    </lineage>
</organism>
<keyword evidence="3 9" id="KW-0812">Transmembrane</keyword>
<keyword evidence="4" id="KW-0864">Zinc transport</keyword>
<evidence type="ECO:0000256" key="3">
    <source>
        <dbReference type="ARBA" id="ARBA00022692"/>
    </source>
</evidence>
<keyword evidence="7 9" id="KW-0472">Membrane</keyword>
<comment type="caution">
    <text evidence="11">The sequence shown here is derived from an EMBL/GenBank/DDBJ whole genome shotgun (WGS) entry which is preliminary data.</text>
</comment>
<protein>
    <submittedName>
        <fullName evidence="11">CDF family Co(II)/Ni(II) efflux transporter DmeF</fullName>
    </submittedName>
</protein>
<dbReference type="InterPro" id="IPR002524">
    <property type="entry name" value="Cation_efflux"/>
</dbReference>
<dbReference type="PANTHER" id="PTHR45755">
    <property type="match status" value="1"/>
</dbReference>
<sequence>MSHHDTLDAFTHPHDFLGTRHERNARRTWSVVALTAAMMLVEIVAGWWTGSMALLADGLHMATHAGALSLAGFAYWFARRHRHNPRFTFGTGKVGDLAGFSSALILALIALGIGVESALRLAQPVHIAYDEALWIAALGLLVNLLSAWMLGADHHHDHGHGHRHGHGHHHDHAHAAHRHDDHAHAHHDGHDHDHAHGHGHHHAHDHHAHHGHAHAHAAPAHATGHDRHAHADHNLRSAYMHVLADALTSVMAIVALLLAKYLGWTWTDALMGIVGAIVIARWSLALLRDTGAVLLDASAPAALQAQIRDRLEQDDERIADLHVWRVGPGQHAAIVSLVTHKPRPAAFYHARLQGVATLGHVSIEVQTCPE</sequence>
<feature type="domain" description="Cation efflux protein transmembrane" evidence="10">
    <location>
        <begin position="31"/>
        <end position="295"/>
    </location>
</feature>
<dbReference type="InterPro" id="IPR058533">
    <property type="entry name" value="Cation_efflux_TM"/>
</dbReference>
<dbReference type="RefSeq" id="WP_209029267.1">
    <property type="nucleotide sequence ID" value="NZ_CP115873.1"/>
</dbReference>
<name>A0ABU2I0F7_9XANT</name>
<dbReference type="PANTHER" id="PTHR45755:SF4">
    <property type="entry name" value="ZINC TRANSPORTER 7"/>
    <property type="match status" value="1"/>
</dbReference>
<keyword evidence="12" id="KW-1185">Reference proteome</keyword>
<feature type="compositionally biased region" description="Basic residues" evidence="8">
    <location>
        <begin position="157"/>
        <end position="177"/>
    </location>
</feature>
<dbReference type="Proteomes" id="UP001260534">
    <property type="component" value="Unassembled WGS sequence"/>
</dbReference>
<feature type="transmembrane region" description="Helical" evidence="9">
    <location>
        <begin position="29"/>
        <end position="49"/>
    </location>
</feature>
<evidence type="ECO:0000256" key="1">
    <source>
        <dbReference type="ARBA" id="ARBA00004141"/>
    </source>
</evidence>
<feature type="transmembrane region" description="Helical" evidence="9">
    <location>
        <begin position="132"/>
        <end position="150"/>
    </location>
</feature>
<dbReference type="SUPFAM" id="SSF161111">
    <property type="entry name" value="Cation efflux protein transmembrane domain-like"/>
    <property type="match status" value="1"/>
</dbReference>
<dbReference type="NCBIfam" id="NF033827">
    <property type="entry name" value="CDF_efflux_DmeF"/>
    <property type="match status" value="1"/>
</dbReference>
<reference evidence="11 12" key="1">
    <citation type="submission" date="2023-01" db="EMBL/GenBank/DDBJ databases">
        <title>Xanthomonas hawaiianensis sp. nov. isolated from Araceae family in Hawaii.</title>
        <authorList>
            <person name="Chunag S.-C."/>
            <person name="Dobhal S."/>
            <person name="Alvarez A."/>
            <person name="Arif M."/>
        </authorList>
    </citation>
    <scope>NUCLEOTIDE SEQUENCE [LARGE SCALE GENOMIC DNA]</scope>
    <source>
        <strain evidence="11 12">A2111</strain>
    </source>
</reference>
<evidence type="ECO:0000256" key="7">
    <source>
        <dbReference type="ARBA" id="ARBA00023136"/>
    </source>
</evidence>
<dbReference type="NCBIfam" id="TIGR01297">
    <property type="entry name" value="CDF"/>
    <property type="match status" value="1"/>
</dbReference>
<dbReference type="InterPro" id="IPR045316">
    <property type="entry name" value="Msc2-like"/>
</dbReference>
<evidence type="ECO:0000256" key="8">
    <source>
        <dbReference type="SAM" id="MobiDB-lite"/>
    </source>
</evidence>
<keyword evidence="2" id="KW-0813">Transport</keyword>
<evidence type="ECO:0000259" key="10">
    <source>
        <dbReference type="Pfam" id="PF01545"/>
    </source>
</evidence>
<gene>
    <name evidence="11" type="primary">dmeF</name>
    <name evidence="11" type="ORF">PNQ69_00290</name>
</gene>
<dbReference type="InterPro" id="IPR027469">
    <property type="entry name" value="Cation_efflux_TMD_sf"/>
</dbReference>
<feature type="transmembrane region" description="Helical" evidence="9">
    <location>
        <begin position="61"/>
        <end position="78"/>
    </location>
</feature>
<feature type="compositionally biased region" description="Basic and acidic residues" evidence="8">
    <location>
        <begin position="178"/>
        <end position="196"/>
    </location>
</feature>
<keyword evidence="4" id="KW-0862">Zinc</keyword>
<feature type="transmembrane region" description="Helical" evidence="9">
    <location>
        <begin position="99"/>
        <end position="120"/>
    </location>
</feature>
<evidence type="ECO:0000256" key="6">
    <source>
        <dbReference type="ARBA" id="ARBA00023065"/>
    </source>
</evidence>
<evidence type="ECO:0000256" key="2">
    <source>
        <dbReference type="ARBA" id="ARBA00022448"/>
    </source>
</evidence>
<feature type="transmembrane region" description="Helical" evidence="9">
    <location>
        <begin position="242"/>
        <end position="263"/>
    </location>
</feature>